<name>A0A4Y2TYY9_ARAVE</name>
<comment type="caution">
    <text evidence="2">The sequence shown here is derived from an EMBL/GenBank/DDBJ whole genome shotgun (WGS) entry which is preliminary data.</text>
</comment>
<proteinExistence type="predicted"/>
<dbReference type="Proteomes" id="UP000499080">
    <property type="component" value="Unassembled WGS sequence"/>
</dbReference>
<dbReference type="AlphaFoldDB" id="A0A4Y2TYY9"/>
<gene>
    <name evidence="2" type="ORF">AVEN_265918_1</name>
</gene>
<evidence type="ECO:0000313" key="2">
    <source>
        <dbReference type="EMBL" id="GBO05929.1"/>
    </source>
</evidence>
<dbReference type="EMBL" id="BGPR01032398">
    <property type="protein sequence ID" value="GBO05929.1"/>
    <property type="molecule type" value="Genomic_DNA"/>
</dbReference>
<protein>
    <submittedName>
        <fullName evidence="2">Uncharacterized protein</fullName>
    </submittedName>
</protein>
<feature type="region of interest" description="Disordered" evidence="1">
    <location>
        <begin position="482"/>
        <end position="518"/>
    </location>
</feature>
<sequence length="554" mass="62903">MLNQLYGLSLNKGNSSTENLSESTEKNESVPHSSKVFNANYSNSEFSRFVSNQVHNEAASYGHTQNSFQQNLDVTIPLTTAYIQNGAETIPNRYNTSSTIPLENITLNRNVKVNDIVTDSDRRHTDVISGISNHFIRTETNLSQLLSENHPVSIFRQHQNSIIHKSHSDPLISSQKSKADVACEEDRVFLQSQLPSVNRKLDFELSGDSETGSCERINCVETSLIKHSNIKDNPELHQSQNRFSPNLLRETASNSFFYERGSFSNKSPPSGMENITQSSNLPTVIPKFISDSHKSLLNEQLHLSSRNKMEKPQSIQRSFKHSDVVDEVHQIPTDNVLSKLKYSEFNKRNYASVGIQVSQSISGLEKCSFCHKTKNSHINCCLKKEIFKTVLNQTLAKRVPEMKSKSATSFCVYPSGCYCCCNKTLQEAFNFHRSEIVERIELRKKEVEEKCKKKFFLYAPPASQTKPKQPVVKLNLKPVADVHGKPGKIGSNKENKRIKKSESSSWKSTSSQKGRQRNLNKYNRIMSKIYSQRLKNETLKGKVNHQRHEILINS</sequence>
<organism evidence="2 3">
    <name type="scientific">Araneus ventricosus</name>
    <name type="common">Orbweaver spider</name>
    <name type="synonym">Epeira ventricosa</name>
    <dbReference type="NCBI Taxonomy" id="182803"/>
    <lineage>
        <taxon>Eukaryota</taxon>
        <taxon>Metazoa</taxon>
        <taxon>Ecdysozoa</taxon>
        <taxon>Arthropoda</taxon>
        <taxon>Chelicerata</taxon>
        <taxon>Arachnida</taxon>
        <taxon>Araneae</taxon>
        <taxon>Araneomorphae</taxon>
        <taxon>Entelegynae</taxon>
        <taxon>Araneoidea</taxon>
        <taxon>Araneidae</taxon>
        <taxon>Araneus</taxon>
    </lineage>
</organism>
<dbReference type="OrthoDB" id="6430517at2759"/>
<accession>A0A4Y2TYY9</accession>
<reference evidence="2 3" key="1">
    <citation type="journal article" date="2019" name="Sci. Rep.">
        <title>Orb-weaving spider Araneus ventricosus genome elucidates the spidroin gene catalogue.</title>
        <authorList>
            <person name="Kono N."/>
            <person name="Nakamura H."/>
            <person name="Ohtoshi R."/>
            <person name="Moran D.A.P."/>
            <person name="Shinohara A."/>
            <person name="Yoshida Y."/>
            <person name="Fujiwara M."/>
            <person name="Mori M."/>
            <person name="Tomita M."/>
            <person name="Arakawa K."/>
        </authorList>
    </citation>
    <scope>NUCLEOTIDE SEQUENCE [LARGE SCALE GENOMIC DNA]</scope>
</reference>
<evidence type="ECO:0000256" key="1">
    <source>
        <dbReference type="SAM" id="MobiDB-lite"/>
    </source>
</evidence>
<feature type="compositionally biased region" description="Low complexity" evidence="1">
    <location>
        <begin position="503"/>
        <end position="513"/>
    </location>
</feature>
<feature type="region of interest" description="Disordered" evidence="1">
    <location>
        <begin position="12"/>
        <end position="32"/>
    </location>
</feature>
<keyword evidence="3" id="KW-1185">Reference proteome</keyword>
<evidence type="ECO:0000313" key="3">
    <source>
        <dbReference type="Proteomes" id="UP000499080"/>
    </source>
</evidence>